<keyword evidence="2" id="KW-1185">Reference proteome</keyword>
<protein>
    <submittedName>
        <fullName evidence="1">Uncharacterized protein</fullName>
    </submittedName>
</protein>
<sequence length="263" mass="29336">MALKTVHVSNVPGRASSGVVLSSATFSDNGSDGVRTPFKQQRFLVIGHRGSGMNMHLKLKEIEENSMLSFNEAGKSGVDFVEFDVQVILEYAKNRPIIFSSFQPDAARVIRKLQNLYPVKLLLCHCICFFLTDGGCEVYSDVRMNSLDEAIKLCLMSGLQGIVSEVRAIFRKPGAISRIKEANLTLLTYGQLNNVPEAVYMQHLMGIDGVIVDLVREITEAVFEFSMPAEEEEGLHVEATTRPRFSQRELSFLLKLIPELIHV</sequence>
<reference evidence="1 2" key="1">
    <citation type="journal article" date="2022" name="Hortic Res">
        <title>A haplotype resolved chromosomal level avocado genome allows analysis of novel avocado genes.</title>
        <authorList>
            <person name="Nath O."/>
            <person name="Fletcher S.J."/>
            <person name="Hayward A."/>
            <person name="Shaw L.M."/>
            <person name="Masouleh A.K."/>
            <person name="Furtado A."/>
            <person name="Henry R.J."/>
            <person name="Mitter N."/>
        </authorList>
    </citation>
    <scope>NUCLEOTIDE SEQUENCE [LARGE SCALE GENOMIC DNA]</scope>
    <source>
        <strain evidence="2">cv. Hass</strain>
    </source>
</reference>
<organism evidence="1 2">
    <name type="scientific">Persea americana</name>
    <name type="common">Avocado</name>
    <dbReference type="NCBI Taxonomy" id="3435"/>
    <lineage>
        <taxon>Eukaryota</taxon>
        <taxon>Viridiplantae</taxon>
        <taxon>Streptophyta</taxon>
        <taxon>Embryophyta</taxon>
        <taxon>Tracheophyta</taxon>
        <taxon>Spermatophyta</taxon>
        <taxon>Magnoliopsida</taxon>
        <taxon>Magnoliidae</taxon>
        <taxon>Laurales</taxon>
        <taxon>Lauraceae</taxon>
        <taxon>Persea</taxon>
    </lineage>
</organism>
<accession>A0ACC2MTF5</accession>
<dbReference type="Proteomes" id="UP001234297">
    <property type="component" value="Chromosome 1"/>
</dbReference>
<proteinExistence type="predicted"/>
<gene>
    <name evidence="1" type="ORF">MRB53_002038</name>
</gene>
<comment type="caution">
    <text evidence="1">The sequence shown here is derived from an EMBL/GenBank/DDBJ whole genome shotgun (WGS) entry which is preliminary data.</text>
</comment>
<evidence type="ECO:0000313" key="1">
    <source>
        <dbReference type="EMBL" id="KAJ8649015.1"/>
    </source>
</evidence>
<name>A0ACC2MTF5_PERAE</name>
<dbReference type="EMBL" id="CM056809">
    <property type="protein sequence ID" value="KAJ8649015.1"/>
    <property type="molecule type" value="Genomic_DNA"/>
</dbReference>
<evidence type="ECO:0000313" key="2">
    <source>
        <dbReference type="Proteomes" id="UP001234297"/>
    </source>
</evidence>